<organism evidence="4 5">
    <name type="scientific">Saprolegnia parasitica (strain CBS 223.65)</name>
    <dbReference type="NCBI Taxonomy" id="695850"/>
    <lineage>
        <taxon>Eukaryota</taxon>
        <taxon>Sar</taxon>
        <taxon>Stramenopiles</taxon>
        <taxon>Oomycota</taxon>
        <taxon>Saprolegniomycetes</taxon>
        <taxon>Saprolegniales</taxon>
        <taxon>Saprolegniaceae</taxon>
        <taxon>Saprolegnia</taxon>
    </lineage>
</organism>
<proteinExistence type="inferred from homology"/>
<dbReference type="PANTHER" id="PTHR13021">
    <property type="entry name" value="PRE-MRNA-SPLICING FACTOR ISY1"/>
    <property type="match status" value="1"/>
</dbReference>
<sequence length="210" mass="24302">MARNEEKANAMLNRWTSMKTDMSKVVHGRRPWDTKECTSLADAERYRRQVIRIISRKVSEIQNASLGEHVIRDLNDLINKRIGEKHMWEKRIVELGGSRYASGKFEDGYEADGVTLQSGKGYKYFGAAKNLPGVRELFEKKEPPKQKRSRKDMYLGIEPDYYGQLDVADDADLVAEEAKMEARRIQEAIAEWERREAEKLEAQQQPVPLQ</sequence>
<dbReference type="GO" id="GO:0000350">
    <property type="term" value="P:generation of catalytic spliceosome for second transesterification step"/>
    <property type="evidence" value="ECO:0007669"/>
    <property type="project" value="InterPro"/>
</dbReference>
<accession>A0A067CKU7</accession>
<dbReference type="KEGG" id="spar:SPRG_03956"/>
<dbReference type="RefSeq" id="XP_012197938.1">
    <property type="nucleotide sequence ID" value="XM_012342548.1"/>
</dbReference>
<dbReference type="STRING" id="695850.A0A067CKU7"/>
<keyword evidence="5" id="KW-1185">Reference proteome</keyword>
<keyword evidence="3" id="KW-0539">Nucleus</keyword>
<reference evidence="4 5" key="1">
    <citation type="journal article" date="2013" name="PLoS Genet.">
        <title>Distinctive expansion of potential virulence genes in the genome of the oomycete fish pathogen Saprolegnia parasitica.</title>
        <authorList>
            <person name="Jiang R.H."/>
            <person name="de Bruijn I."/>
            <person name="Haas B.J."/>
            <person name="Belmonte R."/>
            <person name="Lobach L."/>
            <person name="Christie J."/>
            <person name="van den Ackerveken G."/>
            <person name="Bottin A."/>
            <person name="Bulone V."/>
            <person name="Diaz-Moreno S.M."/>
            <person name="Dumas B."/>
            <person name="Fan L."/>
            <person name="Gaulin E."/>
            <person name="Govers F."/>
            <person name="Grenville-Briggs L.J."/>
            <person name="Horner N.R."/>
            <person name="Levin J.Z."/>
            <person name="Mammella M."/>
            <person name="Meijer H.J."/>
            <person name="Morris P."/>
            <person name="Nusbaum C."/>
            <person name="Oome S."/>
            <person name="Phillips A.J."/>
            <person name="van Rooyen D."/>
            <person name="Rzeszutek E."/>
            <person name="Saraiva M."/>
            <person name="Secombes C.J."/>
            <person name="Seidl M.F."/>
            <person name="Snel B."/>
            <person name="Stassen J.H."/>
            <person name="Sykes S."/>
            <person name="Tripathy S."/>
            <person name="van den Berg H."/>
            <person name="Vega-Arreguin J.C."/>
            <person name="Wawra S."/>
            <person name="Young S.K."/>
            <person name="Zeng Q."/>
            <person name="Dieguez-Uribeondo J."/>
            <person name="Russ C."/>
            <person name="Tyler B.M."/>
            <person name="van West P."/>
        </authorList>
    </citation>
    <scope>NUCLEOTIDE SEQUENCE [LARGE SCALE GENOMIC DNA]</scope>
    <source>
        <strain evidence="4 5">CBS 223.65</strain>
    </source>
</reference>
<dbReference type="GeneID" id="24126431"/>
<comment type="subcellular location">
    <subcellularLocation>
        <location evidence="1">Nucleus</location>
    </subcellularLocation>
</comment>
<dbReference type="AlphaFoldDB" id="A0A067CKU7"/>
<dbReference type="EMBL" id="KK583198">
    <property type="protein sequence ID" value="KDO31339.1"/>
    <property type="molecule type" value="Genomic_DNA"/>
</dbReference>
<dbReference type="InterPro" id="IPR009360">
    <property type="entry name" value="Isy1"/>
</dbReference>
<name>A0A067CKU7_SAPPC</name>
<evidence type="ECO:0000256" key="3">
    <source>
        <dbReference type="ARBA" id="ARBA00023242"/>
    </source>
</evidence>
<dbReference type="SUPFAM" id="SSF140102">
    <property type="entry name" value="ISY1 domain-like"/>
    <property type="match status" value="1"/>
</dbReference>
<dbReference type="Proteomes" id="UP000030745">
    <property type="component" value="Unassembled WGS sequence"/>
</dbReference>
<comment type="similarity">
    <text evidence="2">Belongs to the ISY1 family.</text>
</comment>
<evidence type="ECO:0000256" key="2">
    <source>
        <dbReference type="ARBA" id="ARBA00007002"/>
    </source>
</evidence>
<dbReference type="Pfam" id="PF06246">
    <property type="entry name" value="Isy1"/>
    <property type="match status" value="1"/>
</dbReference>
<dbReference type="VEuPathDB" id="FungiDB:SPRG_03956"/>
<dbReference type="OMA" id="YHWERRI"/>
<evidence type="ECO:0000313" key="5">
    <source>
        <dbReference type="Proteomes" id="UP000030745"/>
    </source>
</evidence>
<dbReference type="OrthoDB" id="1739576at2759"/>
<evidence type="ECO:0000256" key="1">
    <source>
        <dbReference type="ARBA" id="ARBA00004123"/>
    </source>
</evidence>
<gene>
    <name evidence="4" type="ORF">SPRG_03956</name>
</gene>
<evidence type="ECO:0008006" key="6">
    <source>
        <dbReference type="Google" id="ProtNLM"/>
    </source>
</evidence>
<evidence type="ECO:0000313" key="4">
    <source>
        <dbReference type="EMBL" id="KDO31339.1"/>
    </source>
</evidence>
<dbReference type="FunFam" id="1.10.287.660:FF:000001">
    <property type="entry name" value="pre-mRNA-splicing factor ISY1 homolog"/>
    <property type="match status" value="1"/>
</dbReference>
<dbReference type="GO" id="GO:0005634">
    <property type="term" value="C:nucleus"/>
    <property type="evidence" value="ECO:0007669"/>
    <property type="project" value="UniProtKB-SubCell"/>
</dbReference>
<protein>
    <recommendedName>
        <fullName evidence="6">Pre-mRNA-splicing factor ISY1</fullName>
    </recommendedName>
</protein>
<dbReference type="InterPro" id="IPR029012">
    <property type="entry name" value="Helix_hairpin_bin_sf"/>
</dbReference>
<dbReference type="Gene3D" id="1.10.287.660">
    <property type="entry name" value="Helix hairpin bin"/>
    <property type="match status" value="1"/>
</dbReference>
<dbReference type="InterPro" id="IPR037200">
    <property type="entry name" value="Isy1_sf"/>
</dbReference>